<dbReference type="InterPro" id="IPR032466">
    <property type="entry name" value="Metal_Hydrolase"/>
</dbReference>
<name>A0AAV3U9J6_9ALTE</name>
<dbReference type="InterPro" id="IPR001365">
    <property type="entry name" value="A_deaminase_dom"/>
</dbReference>
<keyword evidence="4" id="KW-0732">Signal</keyword>
<proteinExistence type="predicted"/>
<keyword evidence="3" id="KW-0378">Hydrolase</keyword>
<gene>
    <name evidence="6" type="ORF">GCM10025791_45560</name>
</gene>
<feature type="signal peptide" evidence="4">
    <location>
        <begin position="1"/>
        <end position="28"/>
    </location>
</feature>
<organism evidence="6 7">
    <name type="scientific">Halioxenophilus aromaticivorans</name>
    <dbReference type="NCBI Taxonomy" id="1306992"/>
    <lineage>
        <taxon>Bacteria</taxon>
        <taxon>Pseudomonadati</taxon>
        <taxon>Pseudomonadota</taxon>
        <taxon>Gammaproteobacteria</taxon>
        <taxon>Alteromonadales</taxon>
        <taxon>Alteromonadaceae</taxon>
        <taxon>Halioxenophilus</taxon>
    </lineage>
</organism>
<dbReference type="Pfam" id="PF00962">
    <property type="entry name" value="A_deaminase"/>
    <property type="match status" value="1"/>
</dbReference>
<reference evidence="7" key="1">
    <citation type="journal article" date="2019" name="Int. J. Syst. Evol. Microbiol.">
        <title>The Global Catalogue of Microorganisms (GCM) 10K type strain sequencing project: providing services to taxonomists for standard genome sequencing and annotation.</title>
        <authorList>
            <consortium name="The Broad Institute Genomics Platform"/>
            <consortium name="The Broad Institute Genome Sequencing Center for Infectious Disease"/>
            <person name="Wu L."/>
            <person name="Ma J."/>
        </authorList>
    </citation>
    <scope>NUCLEOTIDE SEQUENCE [LARGE SCALE GENOMIC DNA]</scope>
    <source>
        <strain evidence="7">JCM 19134</strain>
    </source>
</reference>
<dbReference type="PANTHER" id="PTHR11409">
    <property type="entry name" value="ADENOSINE DEAMINASE"/>
    <property type="match status" value="1"/>
</dbReference>
<dbReference type="GO" id="GO:0006154">
    <property type="term" value="P:adenosine catabolic process"/>
    <property type="evidence" value="ECO:0007669"/>
    <property type="project" value="TreeGrafter"/>
</dbReference>
<evidence type="ECO:0000256" key="2">
    <source>
        <dbReference type="ARBA" id="ARBA00022723"/>
    </source>
</evidence>
<evidence type="ECO:0000313" key="7">
    <source>
        <dbReference type="Proteomes" id="UP001409585"/>
    </source>
</evidence>
<dbReference type="GO" id="GO:0004000">
    <property type="term" value="F:adenosine deaminase activity"/>
    <property type="evidence" value="ECO:0007669"/>
    <property type="project" value="TreeGrafter"/>
</dbReference>
<dbReference type="EMBL" id="BAABLX010000078">
    <property type="protein sequence ID" value="GAA4959446.1"/>
    <property type="molecule type" value="Genomic_DNA"/>
</dbReference>
<evidence type="ECO:0000313" key="6">
    <source>
        <dbReference type="EMBL" id="GAA4959446.1"/>
    </source>
</evidence>
<feature type="domain" description="Adenosine deaminase" evidence="5">
    <location>
        <begin position="160"/>
        <end position="459"/>
    </location>
</feature>
<dbReference type="AlphaFoldDB" id="A0AAV3U9J6"/>
<dbReference type="RefSeq" id="WP_345427679.1">
    <property type="nucleotide sequence ID" value="NZ_AP031496.1"/>
</dbReference>
<evidence type="ECO:0000256" key="4">
    <source>
        <dbReference type="SAM" id="SignalP"/>
    </source>
</evidence>
<keyword evidence="7" id="KW-1185">Reference proteome</keyword>
<dbReference type="PANTHER" id="PTHR11409:SF39">
    <property type="entry name" value="ADENOSINE DEAMINASE 2"/>
    <property type="match status" value="1"/>
</dbReference>
<comment type="caution">
    <text evidence="6">The sequence shown here is derived from an EMBL/GenBank/DDBJ whole genome shotgun (WGS) entry which is preliminary data.</text>
</comment>
<dbReference type="Gene3D" id="3.20.20.140">
    <property type="entry name" value="Metal-dependent hydrolases"/>
    <property type="match status" value="1"/>
</dbReference>
<dbReference type="GO" id="GO:0046872">
    <property type="term" value="F:metal ion binding"/>
    <property type="evidence" value="ECO:0007669"/>
    <property type="project" value="UniProtKB-KW"/>
</dbReference>
<dbReference type="Proteomes" id="UP001409585">
    <property type="component" value="Unassembled WGS sequence"/>
</dbReference>
<evidence type="ECO:0000256" key="3">
    <source>
        <dbReference type="ARBA" id="ARBA00022801"/>
    </source>
</evidence>
<dbReference type="SUPFAM" id="SSF51556">
    <property type="entry name" value="Metallo-dependent hydrolases"/>
    <property type="match status" value="1"/>
</dbReference>
<keyword evidence="2" id="KW-0479">Metal-binding</keyword>
<comment type="cofactor">
    <cofactor evidence="1">
        <name>Zn(2+)</name>
        <dbReference type="ChEBI" id="CHEBI:29105"/>
    </cofactor>
</comment>
<protein>
    <recommendedName>
        <fullName evidence="5">Adenosine deaminase domain-containing protein</fullName>
    </recommendedName>
</protein>
<accession>A0AAV3U9J6</accession>
<feature type="chain" id="PRO_5043685641" description="Adenosine deaminase domain-containing protein" evidence="4">
    <location>
        <begin position="29"/>
        <end position="503"/>
    </location>
</feature>
<dbReference type="InterPro" id="IPR006330">
    <property type="entry name" value="Ado/ade_deaminase"/>
</dbReference>
<evidence type="ECO:0000259" key="5">
    <source>
        <dbReference type="Pfam" id="PF00962"/>
    </source>
</evidence>
<sequence length="503" mass="58022">MNVCKWLIARGSAMLIAPVLLMPGLLQAELAHTATETEIAQAQQQDEFAQWFEEFKISASDRQLYEFLYHMPKGGDLHNHLSGSAFPDWWYRAALDEAERGYEYYTKVRIQNCLALDEHSPPYMPYYLLYRNITALEYERLNECEKSEYKPLADLSPAEINAWQNSLRLDKPTEGRHEFFETHWQRLNALFRNPHLMAEMLYQNMRAFSQEGVLYLETQISVEGLQQPSGEFFSAEEVADIYRARLAQEDALATGVEVRFQLAILRFSRSAEEDLKRSYEFIHNNPDRWVAINMVGREDNDKGHPLRFLSTLRELRRKFFGVNLSIHAGEVDEPNHHVRDTLLLGAQRIGHGVNLISDPDTLLLMRNGPYLVEINLVSNLLLEYVSDYSQHPFPEYLRLGVPVALSTDDRGMWDSQITDEFFVAVKEYDLSWPELQQLHRNSLQYAFVSDAVKQTLLDQHQTATQAFSQSIMQMGLSDNAFGAAPSAFICRTYNLCEEPTEAI</sequence>
<evidence type="ECO:0000256" key="1">
    <source>
        <dbReference type="ARBA" id="ARBA00001947"/>
    </source>
</evidence>
<dbReference type="GO" id="GO:0046103">
    <property type="term" value="P:inosine biosynthetic process"/>
    <property type="evidence" value="ECO:0007669"/>
    <property type="project" value="TreeGrafter"/>
</dbReference>